<reference evidence="4 5" key="1">
    <citation type="submission" date="2019-02" db="EMBL/GenBank/DDBJ databases">
        <title>Sequencing the genomes of 1000 actinobacteria strains.</title>
        <authorList>
            <person name="Klenk H.-P."/>
        </authorList>
    </citation>
    <scope>NUCLEOTIDE SEQUENCE [LARGE SCALE GENOMIC DNA]</scope>
    <source>
        <strain evidence="4 5">DSM 45779</strain>
    </source>
</reference>
<dbReference type="SUPFAM" id="SSF51735">
    <property type="entry name" value="NAD(P)-binding Rossmann-fold domains"/>
    <property type="match status" value="1"/>
</dbReference>
<keyword evidence="5" id="KW-1185">Reference proteome</keyword>
<dbReference type="EMBL" id="SHKL01000001">
    <property type="protein sequence ID" value="RZT86599.1"/>
    <property type="molecule type" value="Genomic_DNA"/>
</dbReference>
<dbReference type="GO" id="GO:0009073">
    <property type="term" value="P:aromatic amino acid family biosynthetic process"/>
    <property type="evidence" value="ECO:0007669"/>
    <property type="project" value="UniProtKB-KW"/>
</dbReference>
<organism evidence="4 5">
    <name type="scientific">Pseudonocardia sediminis</name>
    <dbReference type="NCBI Taxonomy" id="1397368"/>
    <lineage>
        <taxon>Bacteria</taxon>
        <taxon>Bacillati</taxon>
        <taxon>Actinomycetota</taxon>
        <taxon>Actinomycetes</taxon>
        <taxon>Pseudonocardiales</taxon>
        <taxon>Pseudonocardiaceae</taxon>
        <taxon>Pseudonocardia</taxon>
    </lineage>
</organism>
<evidence type="ECO:0000256" key="1">
    <source>
        <dbReference type="ARBA" id="ARBA00004871"/>
    </source>
</evidence>
<evidence type="ECO:0000259" key="3">
    <source>
        <dbReference type="Pfam" id="PF08501"/>
    </source>
</evidence>
<dbReference type="InterPro" id="IPR022893">
    <property type="entry name" value="Shikimate_DH_fam"/>
</dbReference>
<proteinExistence type="predicted"/>
<evidence type="ECO:0000313" key="5">
    <source>
        <dbReference type="Proteomes" id="UP000291591"/>
    </source>
</evidence>
<keyword evidence="2" id="KW-0057">Aromatic amino acid biosynthesis</keyword>
<dbReference type="InterPro" id="IPR046346">
    <property type="entry name" value="Aminoacid_DH-like_N_sf"/>
</dbReference>
<dbReference type="GO" id="GO:0019632">
    <property type="term" value="P:shikimate metabolic process"/>
    <property type="evidence" value="ECO:0007669"/>
    <property type="project" value="TreeGrafter"/>
</dbReference>
<dbReference type="Pfam" id="PF08501">
    <property type="entry name" value="Shikimate_dh_N"/>
    <property type="match status" value="1"/>
</dbReference>
<dbReference type="Gene3D" id="3.40.50.720">
    <property type="entry name" value="NAD(P)-binding Rossmann-like Domain"/>
    <property type="match status" value="1"/>
</dbReference>
<dbReference type="Gene3D" id="3.40.50.10860">
    <property type="entry name" value="Leucine Dehydrogenase, chain A, domain 1"/>
    <property type="match status" value="1"/>
</dbReference>
<dbReference type="Pfam" id="PF01487">
    <property type="entry name" value="DHquinase_I"/>
    <property type="match status" value="1"/>
</dbReference>
<dbReference type="GO" id="GO:0003855">
    <property type="term" value="F:3-dehydroquinate dehydratase activity"/>
    <property type="evidence" value="ECO:0007669"/>
    <property type="project" value="InterPro"/>
</dbReference>
<comment type="caution">
    <text evidence="4">The sequence shown here is derived from an EMBL/GenBank/DDBJ whole genome shotgun (WGS) entry which is preliminary data.</text>
</comment>
<evidence type="ECO:0000256" key="2">
    <source>
        <dbReference type="ARBA" id="ARBA00023141"/>
    </source>
</evidence>
<dbReference type="Proteomes" id="UP000291591">
    <property type="component" value="Unassembled WGS sequence"/>
</dbReference>
<comment type="pathway">
    <text evidence="1">Metabolic intermediate biosynthesis; chorismate biosynthesis; chorismate from D-erythrose 4-phosphate and phosphoenolpyruvate: step 4/7.</text>
</comment>
<gene>
    <name evidence="4" type="ORF">EV383_3496</name>
</gene>
<dbReference type="Gene3D" id="3.20.20.70">
    <property type="entry name" value="Aldolase class I"/>
    <property type="match status" value="1"/>
</dbReference>
<dbReference type="InterPro" id="IPR013708">
    <property type="entry name" value="Shikimate_DH-bd_N"/>
</dbReference>
<dbReference type="InterPro" id="IPR001381">
    <property type="entry name" value="DHquinase_I"/>
</dbReference>
<dbReference type="GO" id="GO:0009423">
    <property type="term" value="P:chorismate biosynthetic process"/>
    <property type="evidence" value="ECO:0007669"/>
    <property type="project" value="TreeGrafter"/>
</dbReference>
<dbReference type="SUPFAM" id="SSF51569">
    <property type="entry name" value="Aldolase"/>
    <property type="match status" value="1"/>
</dbReference>
<dbReference type="PANTHER" id="PTHR21089:SF1">
    <property type="entry name" value="BIFUNCTIONAL 3-DEHYDROQUINATE DEHYDRATASE_SHIKIMATE DEHYDROGENASE, CHLOROPLASTIC"/>
    <property type="match status" value="1"/>
</dbReference>
<sequence length="504" mass="53578">MIRVGSSDRQQGCAAVTAVLSTPLSDSGTELDALRDEVDLVEVRADLLGEIDPARLRRRFGGRVVYCLRSRDRGGRFEGPAHVRHARLLAAAERYDMVDLEDDHDLVPELLTRIPAHRRRISWHGAAADHGTLHRRFGSMAATGAALYLLTSAVSRAEQALAPLRFLHDLGRCDVTAFGTGAAGVWSRLLAPWLGAPVVFGGLDGGDPDVPTVDQLLGDYGFPRLRPLDTVNGIVGRSVLASKSPRAHNAGYRALGIPALYLPFQVEDFGAFWDEVAESGLTALGIPMRAATVVSPHKEAALARAGTASPAARGCGAANSLVRQGSSWRADTSNSPAIRRALAGVDEPVSGRRAAVIGCGGAGRAAALALAGCGAEPVLVNRDRHRGRSVAARLGLEFVPLDEFRADGYSLLVHATPMTDRAPFRPVELPDDAVVVDMVYAPTETAVSSEARERGLAVVDGWDVLLADAGCQFHLMTGRHIPTEQTRALLQAGRTLRGGDVLSH</sequence>
<dbReference type="InterPro" id="IPR013785">
    <property type="entry name" value="Aldolase_TIM"/>
</dbReference>
<dbReference type="AlphaFoldDB" id="A0A4Q7V200"/>
<accession>A0A4Q7V200</accession>
<dbReference type="InterPro" id="IPR036291">
    <property type="entry name" value="NAD(P)-bd_dom_sf"/>
</dbReference>
<feature type="domain" description="Shikimate dehydrogenase substrate binding N-terminal" evidence="3">
    <location>
        <begin position="234"/>
        <end position="320"/>
    </location>
</feature>
<keyword evidence="2" id="KW-0028">Amino-acid biosynthesis</keyword>
<evidence type="ECO:0000313" key="4">
    <source>
        <dbReference type="EMBL" id="RZT86599.1"/>
    </source>
</evidence>
<dbReference type="GO" id="GO:0004764">
    <property type="term" value="F:shikimate 3-dehydrogenase (NADP+) activity"/>
    <property type="evidence" value="ECO:0007669"/>
    <property type="project" value="InterPro"/>
</dbReference>
<protein>
    <submittedName>
        <fullName evidence="4">3-dehydroquinate dehydratase</fullName>
    </submittedName>
</protein>
<dbReference type="SUPFAM" id="SSF53223">
    <property type="entry name" value="Aminoacid dehydrogenase-like, N-terminal domain"/>
    <property type="match status" value="1"/>
</dbReference>
<name>A0A4Q7V200_PSEST</name>
<dbReference type="PANTHER" id="PTHR21089">
    <property type="entry name" value="SHIKIMATE DEHYDROGENASE"/>
    <property type="match status" value="1"/>
</dbReference>